<evidence type="ECO:0000256" key="2">
    <source>
        <dbReference type="ARBA" id="ARBA00022692"/>
    </source>
</evidence>
<dbReference type="PANTHER" id="PTHR23507">
    <property type="entry name" value="ZGC:174356"/>
    <property type="match status" value="1"/>
</dbReference>
<dbReference type="Proteomes" id="UP001215280">
    <property type="component" value="Unassembled WGS sequence"/>
</dbReference>
<sequence length="581" mass="61884">MSSTQLQISTLPILIKRVSSQALIRAYSPTKTMSAPTEDTPLLVRDVKSRGLFNPYRRVLVATFLLSTTFWFTATPIMYAYRIFNCQEYYADPSHPPYEGTGDACAITAVDTSTAKDISVMVILSTFSATVNLLFTTWQIRHWGLRTAIVQQTFWPAIRNLTQIYATFAGGRLGITIMQSTQLVTILGGGAGYMLSANSYIAEVVTPVERTAAFGVLAGVSMLGTAFGYIAGGLANDLINISAPFEITFCLLVASTFYTALLLPYIPPAGGSTTKDTDAPAEKESLFAFLTCLRVFLPVKYAERGGTFWGLTLLGAGAFGSVLATAYVPLMLQLTATNQYGYKASDNGFLMSSNSLARAIFLTFAFPRIIGTGRVWFARGARSAADTQEERRSNPESEVGTESGSVTPSATPTKSAGPGLPLDASAFEPASLASADGATEEPPLVPAGTDAAHGSGFDLAFLRWSMVIDALLTALVGFSSQSWHMMAAAAILPLASGTAPACKGVLMDMVPESRRTDALAGIALIETLALISTVSLFGSLFALLSDIGYPSFVFFCNAAVALVAAAMLFMIRFPRGRLRAT</sequence>
<protein>
    <recommendedName>
        <fullName evidence="9">Major facilitator superfamily transporter</fullName>
    </recommendedName>
</protein>
<evidence type="ECO:0000313" key="7">
    <source>
        <dbReference type="EMBL" id="KAJ7767026.1"/>
    </source>
</evidence>
<feature type="region of interest" description="Disordered" evidence="5">
    <location>
        <begin position="385"/>
        <end position="420"/>
    </location>
</feature>
<dbReference type="InterPro" id="IPR036259">
    <property type="entry name" value="MFS_trans_sf"/>
</dbReference>
<dbReference type="PANTHER" id="PTHR23507:SF13">
    <property type="entry name" value="MFS GENERAL SUBSTRATE TRANSPORTER"/>
    <property type="match status" value="1"/>
</dbReference>
<feature type="compositionally biased region" description="Polar residues" evidence="5">
    <location>
        <begin position="400"/>
        <end position="414"/>
    </location>
</feature>
<dbReference type="GO" id="GO:0022857">
    <property type="term" value="F:transmembrane transporter activity"/>
    <property type="evidence" value="ECO:0007669"/>
    <property type="project" value="TreeGrafter"/>
</dbReference>
<keyword evidence="3 6" id="KW-1133">Transmembrane helix</keyword>
<feature type="transmembrane region" description="Helical" evidence="6">
    <location>
        <begin position="183"/>
        <end position="201"/>
    </location>
</feature>
<feature type="transmembrane region" description="Helical" evidence="6">
    <location>
        <begin position="59"/>
        <end position="81"/>
    </location>
</feature>
<keyword evidence="2 6" id="KW-0812">Transmembrane</keyword>
<feature type="transmembrane region" description="Helical" evidence="6">
    <location>
        <begin position="518"/>
        <end position="543"/>
    </location>
</feature>
<dbReference type="SUPFAM" id="SSF103473">
    <property type="entry name" value="MFS general substrate transporter"/>
    <property type="match status" value="2"/>
</dbReference>
<evidence type="ECO:0000256" key="6">
    <source>
        <dbReference type="SAM" id="Phobius"/>
    </source>
</evidence>
<name>A0AAD7JNX1_9AGAR</name>
<dbReference type="Gene3D" id="1.20.1250.20">
    <property type="entry name" value="MFS general substrate transporter like domains"/>
    <property type="match status" value="2"/>
</dbReference>
<evidence type="ECO:0000256" key="3">
    <source>
        <dbReference type="ARBA" id="ARBA00022989"/>
    </source>
</evidence>
<feature type="transmembrane region" description="Helical" evidence="6">
    <location>
        <begin position="549"/>
        <end position="571"/>
    </location>
</feature>
<feature type="transmembrane region" description="Helical" evidence="6">
    <location>
        <begin position="309"/>
        <end position="328"/>
    </location>
</feature>
<keyword evidence="4 6" id="KW-0472">Membrane</keyword>
<dbReference type="EMBL" id="JARJLG010000031">
    <property type="protein sequence ID" value="KAJ7767026.1"/>
    <property type="molecule type" value="Genomic_DNA"/>
</dbReference>
<feature type="transmembrane region" description="Helical" evidence="6">
    <location>
        <begin position="485"/>
        <end position="506"/>
    </location>
</feature>
<dbReference type="GO" id="GO:0016020">
    <property type="term" value="C:membrane"/>
    <property type="evidence" value="ECO:0007669"/>
    <property type="project" value="UniProtKB-SubCell"/>
</dbReference>
<evidence type="ECO:0000313" key="8">
    <source>
        <dbReference type="Proteomes" id="UP001215280"/>
    </source>
</evidence>
<comment type="caution">
    <text evidence="7">The sequence shown here is derived from an EMBL/GenBank/DDBJ whole genome shotgun (WGS) entry which is preliminary data.</text>
</comment>
<reference evidence="7" key="1">
    <citation type="submission" date="2023-03" db="EMBL/GenBank/DDBJ databases">
        <title>Massive genome expansion in bonnet fungi (Mycena s.s.) driven by repeated elements and novel gene families across ecological guilds.</title>
        <authorList>
            <consortium name="Lawrence Berkeley National Laboratory"/>
            <person name="Harder C.B."/>
            <person name="Miyauchi S."/>
            <person name="Viragh M."/>
            <person name="Kuo A."/>
            <person name="Thoen E."/>
            <person name="Andreopoulos B."/>
            <person name="Lu D."/>
            <person name="Skrede I."/>
            <person name="Drula E."/>
            <person name="Henrissat B."/>
            <person name="Morin E."/>
            <person name="Kohler A."/>
            <person name="Barry K."/>
            <person name="LaButti K."/>
            <person name="Morin E."/>
            <person name="Salamov A."/>
            <person name="Lipzen A."/>
            <person name="Mereny Z."/>
            <person name="Hegedus B."/>
            <person name="Baldrian P."/>
            <person name="Stursova M."/>
            <person name="Weitz H."/>
            <person name="Taylor A."/>
            <person name="Grigoriev I.V."/>
            <person name="Nagy L.G."/>
            <person name="Martin F."/>
            <person name="Kauserud H."/>
        </authorList>
    </citation>
    <scope>NUCLEOTIDE SEQUENCE</scope>
    <source>
        <strain evidence="7">CBHHK188m</strain>
    </source>
</reference>
<comment type="subcellular location">
    <subcellularLocation>
        <location evidence="1">Membrane</location>
        <topology evidence="1">Multi-pass membrane protein</topology>
    </subcellularLocation>
</comment>
<keyword evidence="8" id="KW-1185">Reference proteome</keyword>
<evidence type="ECO:0000256" key="5">
    <source>
        <dbReference type="SAM" id="MobiDB-lite"/>
    </source>
</evidence>
<feature type="transmembrane region" description="Helical" evidence="6">
    <location>
        <begin position="348"/>
        <end position="370"/>
    </location>
</feature>
<feature type="transmembrane region" description="Helical" evidence="6">
    <location>
        <begin position="118"/>
        <end position="138"/>
    </location>
</feature>
<evidence type="ECO:0000256" key="4">
    <source>
        <dbReference type="ARBA" id="ARBA00023136"/>
    </source>
</evidence>
<organism evidence="7 8">
    <name type="scientific">Mycena maculata</name>
    <dbReference type="NCBI Taxonomy" id="230809"/>
    <lineage>
        <taxon>Eukaryota</taxon>
        <taxon>Fungi</taxon>
        <taxon>Dikarya</taxon>
        <taxon>Basidiomycota</taxon>
        <taxon>Agaricomycotina</taxon>
        <taxon>Agaricomycetes</taxon>
        <taxon>Agaricomycetidae</taxon>
        <taxon>Agaricales</taxon>
        <taxon>Marasmiineae</taxon>
        <taxon>Mycenaceae</taxon>
        <taxon>Mycena</taxon>
    </lineage>
</organism>
<gene>
    <name evidence="7" type="ORF">DFH07DRAFT_808975</name>
</gene>
<dbReference type="AlphaFoldDB" id="A0AAD7JNX1"/>
<evidence type="ECO:0008006" key="9">
    <source>
        <dbReference type="Google" id="ProtNLM"/>
    </source>
</evidence>
<accession>A0AAD7JNX1</accession>
<feature type="transmembrane region" description="Helical" evidence="6">
    <location>
        <begin position="461"/>
        <end position="479"/>
    </location>
</feature>
<proteinExistence type="predicted"/>
<evidence type="ECO:0000256" key="1">
    <source>
        <dbReference type="ARBA" id="ARBA00004141"/>
    </source>
</evidence>
<feature type="transmembrane region" description="Helical" evidence="6">
    <location>
        <begin position="213"/>
        <end position="235"/>
    </location>
</feature>
<feature type="transmembrane region" description="Helical" evidence="6">
    <location>
        <begin position="247"/>
        <end position="266"/>
    </location>
</feature>